<dbReference type="Proteomes" id="UP001341245">
    <property type="component" value="Unassembled WGS sequence"/>
</dbReference>
<keyword evidence="2 6" id="KW-0812">Transmembrane</keyword>
<feature type="transmembrane region" description="Helical" evidence="6">
    <location>
        <begin position="208"/>
        <end position="230"/>
    </location>
</feature>
<dbReference type="PANTHER" id="PTHR33048:SF146">
    <property type="entry name" value="INTEGRAL MEMBRANE PROTEIN"/>
    <property type="match status" value="1"/>
</dbReference>
<feature type="transmembrane region" description="Helical" evidence="6">
    <location>
        <begin position="158"/>
        <end position="178"/>
    </location>
</feature>
<keyword evidence="3 6" id="KW-1133">Transmembrane helix</keyword>
<dbReference type="EMBL" id="JASGXD010000001">
    <property type="protein sequence ID" value="KAK6008507.1"/>
    <property type="molecule type" value="Genomic_DNA"/>
</dbReference>
<reference evidence="8 9" key="1">
    <citation type="submission" date="2023-11" db="EMBL/GenBank/DDBJ databases">
        <title>Draft genome sequence and annotation of the polyextremotolerant black yeast-like fungus Aureobasidium pullulans NRRL 62042.</title>
        <authorList>
            <person name="Dielentheis-Frenken M.R.E."/>
            <person name="Wibberg D."/>
            <person name="Blank L.M."/>
            <person name="Tiso T."/>
        </authorList>
    </citation>
    <scope>NUCLEOTIDE SEQUENCE [LARGE SCALE GENOMIC DNA]</scope>
    <source>
        <strain evidence="8 9">NRRL 62042</strain>
    </source>
</reference>
<evidence type="ECO:0000256" key="5">
    <source>
        <dbReference type="ARBA" id="ARBA00038359"/>
    </source>
</evidence>
<comment type="subcellular location">
    <subcellularLocation>
        <location evidence="1">Membrane</location>
        <topology evidence="1">Multi-pass membrane protein</topology>
    </subcellularLocation>
</comment>
<accession>A0ABR0TVW0</accession>
<dbReference type="PANTHER" id="PTHR33048">
    <property type="entry name" value="PTH11-LIKE INTEGRAL MEMBRANE PROTEIN (AFU_ORTHOLOGUE AFUA_5G11245)"/>
    <property type="match status" value="1"/>
</dbReference>
<evidence type="ECO:0000256" key="4">
    <source>
        <dbReference type="ARBA" id="ARBA00023136"/>
    </source>
</evidence>
<keyword evidence="4 6" id="KW-0472">Membrane</keyword>
<evidence type="ECO:0000256" key="3">
    <source>
        <dbReference type="ARBA" id="ARBA00022989"/>
    </source>
</evidence>
<comment type="caution">
    <text evidence="8">The sequence shown here is derived from an EMBL/GenBank/DDBJ whole genome shotgun (WGS) entry which is preliminary data.</text>
</comment>
<dbReference type="InterPro" id="IPR052337">
    <property type="entry name" value="SAT4-like"/>
</dbReference>
<protein>
    <recommendedName>
        <fullName evidence="7">Rhodopsin domain-containing protein</fullName>
    </recommendedName>
</protein>
<keyword evidence="9" id="KW-1185">Reference proteome</keyword>
<feature type="transmembrane region" description="Helical" evidence="6">
    <location>
        <begin position="47"/>
        <end position="65"/>
    </location>
</feature>
<dbReference type="Pfam" id="PF20684">
    <property type="entry name" value="Fung_rhodopsin"/>
    <property type="match status" value="1"/>
</dbReference>
<evidence type="ECO:0000256" key="6">
    <source>
        <dbReference type="SAM" id="Phobius"/>
    </source>
</evidence>
<feature type="transmembrane region" description="Helical" evidence="6">
    <location>
        <begin position="77"/>
        <end position="98"/>
    </location>
</feature>
<comment type="similarity">
    <text evidence="5">Belongs to the SAT4 family.</text>
</comment>
<gene>
    <name evidence="8" type="ORF">QM012_000410</name>
</gene>
<evidence type="ECO:0000256" key="2">
    <source>
        <dbReference type="ARBA" id="ARBA00022692"/>
    </source>
</evidence>
<proteinExistence type="inferred from homology"/>
<name>A0ABR0TVW0_AURPU</name>
<evidence type="ECO:0000313" key="9">
    <source>
        <dbReference type="Proteomes" id="UP001341245"/>
    </source>
</evidence>
<evidence type="ECO:0000259" key="7">
    <source>
        <dbReference type="Pfam" id="PF20684"/>
    </source>
</evidence>
<feature type="transmembrane region" description="Helical" evidence="6">
    <location>
        <begin position="118"/>
        <end position="146"/>
    </location>
</feature>
<feature type="transmembrane region" description="Helical" evidence="6">
    <location>
        <begin position="281"/>
        <end position="301"/>
    </location>
</feature>
<organism evidence="8 9">
    <name type="scientific">Aureobasidium pullulans</name>
    <name type="common">Black yeast</name>
    <name type="synonym">Pullularia pullulans</name>
    <dbReference type="NCBI Taxonomy" id="5580"/>
    <lineage>
        <taxon>Eukaryota</taxon>
        <taxon>Fungi</taxon>
        <taxon>Dikarya</taxon>
        <taxon>Ascomycota</taxon>
        <taxon>Pezizomycotina</taxon>
        <taxon>Dothideomycetes</taxon>
        <taxon>Dothideomycetidae</taxon>
        <taxon>Dothideales</taxon>
        <taxon>Saccotheciaceae</taxon>
        <taxon>Aureobasidium</taxon>
    </lineage>
</organism>
<evidence type="ECO:0000313" key="8">
    <source>
        <dbReference type="EMBL" id="KAK6008507.1"/>
    </source>
</evidence>
<feature type="transmembrane region" description="Helical" evidence="6">
    <location>
        <begin position="242"/>
        <end position="261"/>
    </location>
</feature>
<sequence>MYDGVGPLRSLILKLNETQQAALLDRLFSLARDDTADIDLSAPVVRVVWVLLGMSTIVVTTRLTIKFRTTRRLYLDDGLMALALLLAWIHAIFLQISFCNGLGRHVFYLEPAQRYLALKYGFISLAWSYLCPMFGRLSFCVFLLCVAETDPRTKKWPIWTFMILQIIVNVLASTLLLGTCGTHLEDMFLLHLGNYFRYCLPVEVQTNFAYFAGSFNTLTDFFLTVQPALLIMHTKLATSNKIGVASLLCLSIIAMIAAIVRTVAAHKLSDVGDYTYELTPFVTWVSVELNVVLTVTSLPLLRPLAQEAREKANKIFSTTRKEKEPWDDTISLRSVHTSGADDEEMKTGAGVGVVALGPPASQDGFVAQQDMSSVVRTVEVQISYESNETPMIHACLVGLVQGQAMERLAGR</sequence>
<dbReference type="InterPro" id="IPR049326">
    <property type="entry name" value="Rhodopsin_dom_fungi"/>
</dbReference>
<feature type="domain" description="Rhodopsin" evidence="7">
    <location>
        <begin position="62"/>
        <end position="306"/>
    </location>
</feature>
<evidence type="ECO:0000256" key="1">
    <source>
        <dbReference type="ARBA" id="ARBA00004141"/>
    </source>
</evidence>